<feature type="compositionally biased region" description="Low complexity" evidence="4">
    <location>
        <begin position="250"/>
        <end position="259"/>
    </location>
</feature>
<feature type="compositionally biased region" description="Basic and acidic residues" evidence="4">
    <location>
        <begin position="209"/>
        <end position="219"/>
    </location>
</feature>
<accession>D7G381</accession>
<evidence type="ECO:0000313" key="6">
    <source>
        <dbReference type="EMBL" id="CBJ26928.1"/>
    </source>
</evidence>
<evidence type="ECO:0000259" key="5">
    <source>
        <dbReference type="PROSITE" id="PS50011"/>
    </source>
</evidence>
<feature type="binding site" evidence="3">
    <location>
        <position position="478"/>
    </location>
    <ligand>
        <name>ATP</name>
        <dbReference type="ChEBI" id="CHEBI:30616"/>
    </ligand>
</feature>
<keyword evidence="2 3" id="KW-0067">ATP-binding</keyword>
<feature type="region of interest" description="Disordered" evidence="4">
    <location>
        <begin position="199"/>
        <end position="264"/>
    </location>
</feature>
<sequence>MPVGISRSARIVIPRLTCFFWISGSQIGDRQIWPQSTRSLRGSQQRPDAGGVRSRQTRSADIAGSRTQELVTLAVVLAAAVVVWRWVSRKVHQWKEQDRRNTADARSDDEGSDLEAGSDDDRVNPAGPDIEPGATDFLSASADDLESRRSDVDSGSWGVRSRESERSSCSTWMTARTHHNPDDTDSGTLEWAEMAAAVAEGGSLPSDRSVSRNRPEEASRGTISLAMAMSKESRRRSTRSEFDVRHHGGNSAKSSSNNNCVYSQHGESNGGCDGNGDGNDDELDGRSVYHDVLEDALHRARITTGEREGGPERLVANGDLEQYSGSGDGQAARGAYTGRSGGGSSLSTITANGCGPMEGHEEEKEDEEKEVGEEEGDGNVGGHIPPSSHGYMLQLENVNEPEPHLAPTRMDRLIEIFSNVPLMSTAVRDIYIASHCDLDLSATDSNGDLTRERVIGTGYYGRVSRVFHASLGEQLALKELSEEAGDEHRSAAGNEMDAFLSIIYDAACGLQHIHDKGMVHRDIKAANIIVMVNEDGDATGKVADFGLTCEQGERTPPRTGTPGYIPPELVWSGVEAGPENDVFSFGVLMLETFIQPDLWEDNMFVHSFLLSDEERAEFADLGQGNDQAVLGLQFEVMVRTLLDGSFGRQIVQPENLAASVPYRYAVCGWVQACLCQPRHLRPSMASVVEMLQCLKEDREPPPMAMVWYM</sequence>
<dbReference type="Pfam" id="PF00069">
    <property type="entry name" value="Pkinase"/>
    <property type="match status" value="1"/>
</dbReference>
<gene>
    <name evidence="6" type="primary">PK</name>
    <name evidence="6" type="ORF">Esi_0050_0077</name>
</gene>
<keyword evidence="7" id="KW-1185">Reference proteome</keyword>
<dbReference type="PROSITE" id="PS00108">
    <property type="entry name" value="PROTEIN_KINASE_ST"/>
    <property type="match status" value="1"/>
</dbReference>
<feature type="compositionally biased region" description="Polar residues" evidence="4">
    <location>
        <begin position="33"/>
        <end position="46"/>
    </location>
</feature>
<feature type="domain" description="Protein kinase" evidence="5">
    <location>
        <begin position="369"/>
        <end position="694"/>
    </location>
</feature>
<dbReference type="PANTHER" id="PTHR44329">
    <property type="entry name" value="SERINE/THREONINE-PROTEIN KINASE TNNI3K-RELATED"/>
    <property type="match status" value="1"/>
</dbReference>
<dbReference type="InterPro" id="IPR000719">
    <property type="entry name" value="Prot_kinase_dom"/>
</dbReference>
<evidence type="ECO:0000256" key="4">
    <source>
        <dbReference type="SAM" id="MobiDB-lite"/>
    </source>
</evidence>
<dbReference type="InterPro" id="IPR011009">
    <property type="entry name" value="Kinase-like_dom_sf"/>
</dbReference>
<dbReference type="GO" id="GO:0004674">
    <property type="term" value="F:protein serine/threonine kinase activity"/>
    <property type="evidence" value="ECO:0007669"/>
    <property type="project" value="TreeGrafter"/>
</dbReference>
<name>D7G381_ECTSI</name>
<dbReference type="PROSITE" id="PS00107">
    <property type="entry name" value="PROTEIN_KINASE_ATP"/>
    <property type="match status" value="1"/>
</dbReference>
<feature type="region of interest" description="Disordered" evidence="4">
    <location>
        <begin position="95"/>
        <end position="187"/>
    </location>
</feature>
<dbReference type="EMBL" id="FN649734">
    <property type="protein sequence ID" value="CBJ26928.1"/>
    <property type="molecule type" value="Genomic_DNA"/>
</dbReference>
<organism evidence="6 7">
    <name type="scientific">Ectocarpus siliculosus</name>
    <name type="common">Brown alga</name>
    <name type="synonym">Conferva siliculosa</name>
    <dbReference type="NCBI Taxonomy" id="2880"/>
    <lineage>
        <taxon>Eukaryota</taxon>
        <taxon>Sar</taxon>
        <taxon>Stramenopiles</taxon>
        <taxon>Ochrophyta</taxon>
        <taxon>PX clade</taxon>
        <taxon>Phaeophyceae</taxon>
        <taxon>Ectocarpales</taxon>
        <taxon>Ectocarpaceae</taxon>
        <taxon>Ectocarpus</taxon>
    </lineage>
</organism>
<feature type="region of interest" description="Disordered" evidence="4">
    <location>
        <begin position="322"/>
        <end position="389"/>
    </location>
</feature>
<protein>
    <submittedName>
        <fullName evidence="6">N/a</fullName>
    </submittedName>
</protein>
<evidence type="ECO:0000313" key="7">
    <source>
        <dbReference type="Proteomes" id="UP000002630"/>
    </source>
</evidence>
<feature type="region of interest" description="Disordered" evidence="4">
    <location>
        <begin position="33"/>
        <end position="63"/>
    </location>
</feature>
<evidence type="ECO:0000256" key="2">
    <source>
        <dbReference type="ARBA" id="ARBA00022840"/>
    </source>
</evidence>
<dbReference type="GO" id="GO:0005524">
    <property type="term" value="F:ATP binding"/>
    <property type="evidence" value="ECO:0007669"/>
    <property type="project" value="UniProtKB-UniRule"/>
</dbReference>
<dbReference type="InterPro" id="IPR008271">
    <property type="entry name" value="Ser/Thr_kinase_AS"/>
</dbReference>
<dbReference type="InParanoid" id="D7G381"/>
<feature type="compositionally biased region" description="Basic and acidic residues" evidence="4">
    <location>
        <begin position="95"/>
        <end position="109"/>
    </location>
</feature>
<dbReference type="SMART" id="SM00220">
    <property type="entry name" value="S_TKc"/>
    <property type="match status" value="1"/>
</dbReference>
<dbReference type="InterPro" id="IPR051681">
    <property type="entry name" value="Ser/Thr_Kinases-Pseudokinases"/>
</dbReference>
<keyword evidence="1 3" id="KW-0547">Nucleotide-binding</keyword>
<dbReference type="Gene3D" id="1.10.510.10">
    <property type="entry name" value="Transferase(Phosphotransferase) domain 1"/>
    <property type="match status" value="1"/>
</dbReference>
<feature type="compositionally biased region" description="Acidic residues" evidence="4">
    <location>
        <begin position="363"/>
        <end position="377"/>
    </location>
</feature>
<evidence type="ECO:0000256" key="3">
    <source>
        <dbReference type="PROSITE-ProRule" id="PRU10141"/>
    </source>
</evidence>
<dbReference type="SUPFAM" id="SSF56112">
    <property type="entry name" value="Protein kinase-like (PK-like)"/>
    <property type="match status" value="1"/>
</dbReference>
<dbReference type="EMBL" id="FN648708">
    <property type="protein sequence ID" value="CBJ26928.1"/>
    <property type="molecule type" value="Genomic_DNA"/>
</dbReference>
<proteinExistence type="predicted"/>
<dbReference type="AlphaFoldDB" id="D7G381"/>
<dbReference type="OrthoDB" id="4062651at2759"/>
<dbReference type="Proteomes" id="UP000002630">
    <property type="component" value="Linkage Group LG09"/>
</dbReference>
<dbReference type="InterPro" id="IPR017441">
    <property type="entry name" value="Protein_kinase_ATP_BS"/>
</dbReference>
<evidence type="ECO:0000256" key="1">
    <source>
        <dbReference type="ARBA" id="ARBA00022741"/>
    </source>
</evidence>
<dbReference type="STRING" id="2880.D7G381"/>
<dbReference type="PROSITE" id="PS50011">
    <property type="entry name" value="PROTEIN_KINASE_DOM"/>
    <property type="match status" value="1"/>
</dbReference>
<reference evidence="6 7" key="1">
    <citation type="journal article" date="2010" name="Nature">
        <title>The Ectocarpus genome and the independent evolution of multicellularity in brown algae.</title>
        <authorList>
            <person name="Cock J.M."/>
            <person name="Sterck L."/>
            <person name="Rouze P."/>
            <person name="Scornet D."/>
            <person name="Allen A.E."/>
            <person name="Amoutzias G."/>
            <person name="Anthouard V."/>
            <person name="Artiguenave F."/>
            <person name="Aury J.M."/>
            <person name="Badger J.H."/>
            <person name="Beszteri B."/>
            <person name="Billiau K."/>
            <person name="Bonnet E."/>
            <person name="Bothwell J.H."/>
            <person name="Bowler C."/>
            <person name="Boyen C."/>
            <person name="Brownlee C."/>
            <person name="Carrano C.J."/>
            <person name="Charrier B."/>
            <person name="Cho G.Y."/>
            <person name="Coelho S.M."/>
            <person name="Collen J."/>
            <person name="Corre E."/>
            <person name="Da Silva C."/>
            <person name="Delage L."/>
            <person name="Delaroque N."/>
            <person name="Dittami S.M."/>
            <person name="Doulbeau S."/>
            <person name="Elias M."/>
            <person name="Farnham G."/>
            <person name="Gachon C.M."/>
            <person name="Gschloessl B."/>
            <person name="Heesch S."/>
            <person name="Jabbari K."/>
            <person name="Jubin C."/>
            <person name="Kawai H."/>
            <person name="Kimura K."/>
            <person name="Kloareg B."/>
            <person name="Kupper F.C."/>
            <person name="Lang D."/>
            <person name="Le Bail A."/>
            <person name="Leblanc C."/>
            <person name="Lerouge P."/>
            <person name="Lohr M."/>
            <person name="Lopez P.J."/>
            <person name="Martens C."/>
            <person name="Maumus F."/>
            <person name="Michel G."/>
            <person name="Miranda-Saavedra D."/>
            <person name="Morales J."/>
            <person name="Moreau H."/>
            <person name="Motomura T."/>
            <person name="Nagasato C."/>
            <person name="Napoli C.A."/>
            <person name="Nelson D.R."/>
            <person name="Nyvall-Collen P."/>
            <person name="Peters A.F."/>
            <person name="Pommier C."/>
            <person name="Potin P."/>
            <person name="Poulain J."/>
            <person name="Quesneville H."/>
            <person name="Read B."/>
            <person name="Rensing S.A."/>
            <person name="Ritter A."/>
            <person name="Rousvoal S."/>
            <person name="Samanta M."/>
            <person name="Samson G."/>
            <person name="Schroeder D.C."/>
            <person name="Segurens B."/>
            <person name="Strittmatter M."/>
            <person name="Tonon T."/>
            <person name="Tregear J.W."/>
            <person name="Valentin K."/>
            <person name="von Dassow P."/>
            <person name="Yamagishi T."/>
            <person name="Van de Peer Y."/>
            <person name="Wincker P."/>
        </authorList>
    </citation>
    <scope>NUCLEOTIDE SEQUENCE [LARGE SCALE GENOMIC DNA]</scope>
    <source>
        <strain evidence="7">Ec32 / CCAP1310/4</strain>
    </source>
</reference>